<evidence type="ECO:0000256" key="1">
    <source>
        <dbReference type="SAM" id="Phobius"/>
    </source>
</evidence>
<gene>
    <name evidence="2" type="ORF">DFR37_1241</name>
</gene>
<keyword evidence="3" id="KW-1185">Reference proteome</keyword>
<proteinExistence type="predicted"/>
<dbReference type="EMBL" id="QNRQ01000024">
    <property type="protein sequence ID" value="RBP34098.1"/>
    <property type="molecule type" value="Genomic_DNA"/>
</dbReference>
<dbReference type="AlphaFoldDB" id="A0A366H1Q1"/>
<dbReference type="RefSeq" id="WP_170139992.1">
    <property type="nucleotide sequence ID" value="NZ_JACCEU010000019.1"/>
</dbReference>
<accession>A0A366H1Q1</accession>
<organism evidence="2 3">
    <name type="scientific">Eoetvoesiella caeni</name>
    <dbReference type="NCBI Taxonomy" id="645616"/>
    <lineage>
        <taxon>Bacteria</taxon>
        <taxon>Pseudomonadati</taxon>
        <taxon>Pseudomonadota</taxon>
        <taxon>Betaproteobacteria</taxon>
        <taxon>Burkholderiales</taxon>
        <taxon>Alcaligenaceae</taxon>
        <taxon>Eoetvoesiella</taxon>
    </lineage>
</organism>
<protein>
    <submittedName>
        <fullName evidence="2">Uncharacterized protein</fullName>
    </submittedName>
</protein>
<reference evidence="2 3" key="1">
    <citation type="submission" date="2018-06" db="EMBL/GenBank/DDBJ databases">
        <title>Genomic Encyclopedia of Type Strains, Phase IV (KMG-IV): sequencing the most valuable type-strain genomes for metagenomic binning, comparative biology and taxonomic classification.</title>
        <authorList>
            <person name="Goeker M."/>
        </authorList>
    </citation>
    <scope>NUCLEOTIDE SEQUENCE [LARGE SCALE GENOMIC DNA]</scope>
    <source>
        <strain evidence="2 3">DSM 25520</strain>
    </source>
</reference>
<keyword evidence="1" id="KW-0812">Transmembrane</keyword>
<name>A0A366H1Q1_9BURK</name>
<sequence>MKQSVLSFLLVLLIEGICAIAAFLKEKLMRNVNRGQPFGSGFGFDPDAEFA</sequence>
<feature type="transmembrane region" description="Helical" evidence="1">
    <location>
        <begin position="6"/>
        <end position="24"/>
    </location>
</feature>
<keyword evidence="1" id="KW-0472">Membrane</keyword>
<comment type="caution">
    <text evidence="2">The sequence shown here is derived from an EMBL/GenBank/DDBJ whole genome shotgun (WGS) entry which is preliminary data.</text>
</comment>
<evidence type="ECO:0000313" key="3">
    <source>
        <dbReference type="Proteomes" id="UP000253628"/>
    </source>
</evidence>
<dbReference type="Proteomes" id="UP000253628">
    <property type="component" value="Unassembled WGS sequence"/>
</dbReference>
<evidence type="ECO:0000313" key="2">
    <source>
        <dbReference type="EMBL" id="RBP34098.1"/>
    </source>
</evidence>
<keyword evidence="1" id="KW-1133">Transmembrane helix</keyword>